<evidence type="ECO:0000256" key="1">
    <source>
        <dbReference type="ARBA" id="ARBA00022468"/>
    </source>
</evidence>
<keyword evidence="1" id="KW-0343">GTPase activation</keyword>
<dbReference type="Gene3D" id="1.10.555.10">
    <property type="entry name" value="Rho GTPase activation protein"/>
    <property type="match status" value="1"/>
</dbReference>
<dbReference type="InterPro" id="IPR011993">
    <property type="entry name" value="PH-like_dom_sf"/>
</dbReference>
<dbReference type="Gene3D" id="2.30.42.10">
    <property type="match status" value="1"/>
</dbReference>
<reference evidence="6 7" key="1">
    <citation type="submission" date="2020-10" db="EMBL/GenBank/DDBJ databases">
        <title>Pygocentrus nattereri (red-bellied piranha) genome, fPygNat1, primary haplotype.</title>
        <authorList>
            <person name="Myers G."/>
            <person name="Meyer A."/>
            <person name="Karagic N."/>
            <person name="Pippel M."/>
            <person name="Winkler S."/>
            <person name="Tracey A."/>
            <person name="Wood J."/>
            <person name="Formenti G."/>
            <person name="Howe K."/>
            <person name="Fedrigo O."/>
            <person name="Jarvis E.D."/>
        </authorList>
    </citation>
    <scope>NUCLEOTIDE SEQUENCE [LARGE SCALE GENOMIC DNA]</scope>
</reference>
<dbReference type="AlphaFoldDB" id="A0AAR2L0L1"/>
<feature type="domain" description="Rho-GAP" evidence="5">
    <location>
        <begin position="679"/>
        <end position="870"/>
    </location>
</feature>
<accession>A0AAR2L0L1</accession>
<evidence type="ECO:0000313" key="6">
    <source>
        <dbReference type="Ensembl" id="ENSPNAP00000070045.1"/>
    </source>
</evidence>
<keyword evidence="7" id="KW-1185">Reference proteome</keyword>
<name>A0AAR2L0L1_PYGNA</name>
<evidence type="ECO:0000259" key="3">
    <source>
        <dbReference type="PROSITE" id="PS50003"/>
    </source>
</evidence>
<dbReference type="InterPro" id="IPR001478">
    <property type="entry name" value="PDZ"/>
</dbReference>
<dbReference type="InterPro" id="IPR000198">
    <property type="entry name" value="RhoGAP_dom"/>
</dbReference>
<dbReference type="SUPFAM" id="SSF50729">
    <property type="entry name" value="PH domain-like"/>
    <property type="match status" value="1"/>
</dbReference>
<protein>
    <submittedName>
        <fullName evidence="6">Rho GTPase activating protein 23b</fullName>
    </submittedName>
</protein>
<dbReference type="Pfam" id="PF15410">
    <property type="entry name" value="PH_9"/>
    <property type="match status" value="1"/>
</dbReference>
<dbReference type="PANTHER" id="PTHR23175">
    <property type="entry name" value="PDZ DOMAIN-CONTAINING PROTEIN"/>
    <property type="match status" value="1"/>
</dbReference>
<evidence type="ECO:0000256" key="2">
    <source>
        <dbReference type="SAM" id="MobiDB-lite"/>
    </source>
</evidence>
<dbReference type="Proteomes" id="UP001501920">
    <property type="component" value="Chromosome 13"/>
</dbReference>
<dbReference type="InterPro" id="IPR008936">
    <property type="entry name" value="Rho_GTPase_activation_prot"/>
</dbReference>
<dbReference type="InterPro" id="IPR001849">
    <property type="entry name" value="PH_domain"/>
</dbReference>
<dbReference type="SUPFAM" id="SSF48350">
    <property type="entry name" value="GTPase activation domain, GAP"/>
    <property type="match status" value="1"/>
</dbReference>
<dbReference type="PROSITE" id="PS50238">
    <property type="entry name" value="RHOGAP"/>
    <property type="match status" value="1"/>
</dbReference>
<feature type="domain" description="PDZ" evidence="4">
    <location>
        <begin position="1"/>
        <end position="61"/>
    </location>
</feature>
<feature type="region of interest" description="Disordered" evidence="2">
    <location>
        <begin position="306"/>
        <end position="363"/>
    </location>
</feature>
<dbReference type="Ensembl" id="ENSPNAT00000058373.1">
    <property type="protein sequence ID" value="ENSPNAP00000070045.1"/>
    <property type="gene ID" value="ENSPNAG00000025270.2"/>
</dbReference>
<dbReference type="PROSITE" id="PS50106">
    <property type="entry name" value="PDZ"/>
    <property type="match status" value="1"/>
</dbReference>
<dbReference type="PANTHER" id="PTHR23175:SF5">
    <property type="entry name" value="RHO GTPASE-ACTIVATING PROTEIN 23"/>
    <property type="match status" value="1"/>
</dbReference>
<dbReference type="Gene3D" id="2.30.29.30">
    <property type="entry name" value="Pleckstrin-homology domain (PH domain)/Phosphotyrosine-binding domain (PTB)"/>
    <property type="match status" value="1"/>
</dbReference>
<dbReference type="SMART" id="SM00233">
    <property type="entry name" value="PH"/>
    <property type="match status" value="1"/>
</dbReference>
<dbReference type="InterPro" id="IPR041681">
    <property type="entry name" value="PH_9"/>
</dbReference>
<evidence type="ECO:0000259" key="4">
    <source>
        <dbReference type="PROSITE" id="PS50106"/>
    </source>
</evidence>
<evidence type="ECO:0000313" key="7">
    <source>
        <dbReference type="Proteomes" id="UP001501920"/>
    </source>
</evidence>
<feature type="domain" description="PH" evidence="3">
    <location>
        <begin position="525"/>
        <end position="649"/>
    </location>
</feature>
<dbReference type="InterPro" id="IPR041489">
    <property type="entry name" value="PDZ_6"/>
</dbReference>
<reference evidence="6" key="2">
    <citation type="submission" date="2025-08" db="UniProtKB">
        <authorList>
            <consortium name="Ensembl"/>
        </authorList>
    </citation>
    <scope>IDENTIFICATION</scope>
</reference>
<feature type="region of interest" description="Disordered" evidence="2">
    <location>
        <begin position="254"/>
        <end position="274"/>
    </location>
</feature>
<dbReference type="SMART" id="SM00324">
    <property type="entry name" value="RhoGAP"/>
    <property type="match status" value="1"/>
</dbReference>
<dbReference type="Pfam" id="PF17820">
    <property type="entry name" value="PDZ_6"/>
    <property type="match status" value="1"/>
</dbReference>
<dbReference type="FunFam" id="1.10.555.10:FF:000014">
    <property type="entry name" value="Rho GTPase activating protein 21"/>
    <property type="match status" value="1"/>
</dbReference>
<dbReference type="CDD" id="cd01253">
    <property type="entry name" value="PH_ARHGAP21-like"/>
    <property type="match status" value="1"/>
</dbReference>
<dbReference type="GO" id="GO:0005096">
    <property type="term" value="F:GTPase activator activity"/>
    <property type="evidence" value="ECO:0007669"/>
    <property type="project" value="UniProtKB-KW"/>
</dbReference>
<dbReference type="InterPro" id="IPR036034">
    <property type="entry name" value="PDZ_sf"/>
</dbReference>
<sequence>MDTIFVKNVRDKGPAHQAGLCTGDRLVKVNGESVLGRTYSQVIALIQNSESVLELSIMPKDEDVLQLAYSQDAYLKGNEPYTGGAKNLPEPPPICYPRSKPTATGQLDNLNCRPTGPTSPLDNGTGGAGHRPDAPAQHTLGHHRARSSSSAGIAISPLDFHFANHNAAIASASLPHLRKNSLPQARSDLCHQALCDWYYSQAAERPGLSMSSRHRSISQDRLAELGLIPGGRDGWPHSASQDTLLLHYGAHQQSIQPVKTEERPSSQSQSRLGYRSYSPSFCRKAGHLMQQAHSFKDSSYAGPHLSWTSTPKSSPPDSSRAVEEYVQSQTQEVVLRQKPPTGRRTPHATRHPNYTLPVDSPEPPAASKTKCLVLDSTSLHVILKSLCSRNPPYLTDEPTSPSVDLLAQHVSASSVVSSGLCQAPALSGRSESPSLTSPLTHLLHTDCNVKNSRRSSYLLAITTERSKSCDEGLNTFREEGRVFSRLPKRVKSFFTDGSLESLRAAEEARSKRHSTSELGSITLTDIRKEGWLHYKQILTEKGKKVGVGMRPWKRVYSVLRTHSLFLYKDKREAVLHGAGSLGHSHGHSSQSEDEQRISIRGCLIDIAYSETKRKHTLRLTTQDFCEYLLQAEDRDDMLSWIRVIRENSKTDKESSPPKAPWSINIMKKGKKAGPKAFGVRLEDCPPGANNKFVPLIVEICCGLVEEMGLEYTGIYRVPGNNAMVSTLQDQLNKGMDINTAEERWQDLNVISSLLKSFFRKLPEPLFTDDKYNDFIDANRLEDAGDRLKTMRKLIRDLPDHYYHTLKFLIGHLKRVADNSEKNKMEPRNLALVFGPTLVRTSEDNMTDMVTHMPDRYKIVETLILHFAWFFSDALDKDEKVQSDLYSDYLVDVRLAFGKTACSLH</sequence>
<dbReference type="Pfam" id="PF00620">
    <property type="entry name" value="RhoGAP"/>
    <property type="match status" value="1"/>
</dbReference>
<dbReference type="SMART" id="SM00228">
    <property type="entry name" value="PDZ"/>
    <property type="match status" value="1"/>
</dbReference>
<organism evidence="6 7">
    <name type="scientific">Pygocentrus nattereri</name>
    <name type="common">Red-bellied piranha</name>
    <dbReference type="NCBI Taxonomy" id="42514"/>
    <lineage>
        <taxon>Eukaryota</taxon>
        <taxon>Metazoa</taxon>
        <taxon>Chordata</taxon>
        <taxon>Craniata</taxon>
        <taxon>Vertebrata</taxon>
        <taxon>Euteleostomi</taxon>
        <taxon>Actinopterygii</taxon>
        <taxon>Neopterygii</taxon>
        <taxon>Teleostei</taxon>
        <taxon>Ostariophysi</taxon>
        <taxon>Characiformes</taxon>
        <taxon>Characoidei</taxon>
        <taxon>Pygocentrus</taxon>
    </lineage>
</organism>
<dbReference type="CDD" id="cd04395">
    <property type="entry name" value="RhoGAP_ARHGAP21"/>
    <property type="match status" value="1"/>
</dbReference>
<dbReference type="SUPFAM" id="SSF50156">
    <property type="entry name" value="PDZ domain-like"/>
    <property type="match status" value="1"/>
</dbReference>
<dbReference type="GO" id="GO:0007165">
    <property type="term" value="P:signal transduction"/>
    <property type="evidence" value="ECO:0007669"/>
    <property type="project" value="InterPro"/>
</dbReference>
<feature type="region of interest" description="Disordered" evidence="2">
    <location>
        <begin position="81"/>
        <end position="148"/>
    </location>
</feature>
<evidence type="ECO:0000259" key="5">
    <source>
        <dbReference type="PROSITE" id="PS50238"/>
    </source>
</evidence>
<feature type="compositionally biased region" description="Low complexity" evidence="2">
    <location>
        <begin position="306"/>
        <end position="319"/>
    </location>
</feature>
<dbReference type="GeneTree" id="ENSGT00940000157982"/>
<dbReference type="PROSITE" id="PS50003">
    <property type="entry name" value="PH_DOMAIN"/>
    <property type="match status" value="1"/>
</dbReference>
<reference evidence="6" key="3">
    <citation type="submission" date="2025-09" db="UniProtKB">
        <authorList>
            <consortium name="Ensembl"/>
        </authorList>
    </citation>
    <scope>IDENTIFICATION</scope>
</reference>
<proteinExistence type="predicted"/>